<keyword evidence="8" id="KW-0030">Aminoacyl-tRNA synthetase</keyword>
<dbReference type="InterPro" id="IPR008928">
    <property type="entry name" value="6-hairpin_glycosidase_sf"/>
</dbReference>
<dbReference type="InterPro" id="IPR029038">
    <property type="entry name" value="MetRS_Zn"/>
</dbReference>
<dbReference type="InterPro" id="IPR009080">
    <property type="entry name" value="tRNAsynth_Ia_anticodon-bd"/>
</dbReference>
<dbReference type="InterPro" id="IPR012939">
    <property type="entry name" value="Glyco_hydro_92"/>
</dbReference>
<feature type="domain" description="Glycosyl hydrolase family 92 N-terminal" evidence="14">
    <location>
        <begin position="713"/>
        <end position="966"/>
    </location>
</feature>
<keyword evidence="5" id="KW-0547">Nucleotide-binding</keyword>
<evidence type="ECO:0000259" key="14">
    <source>
        <dbReference type="Pfam" id="PF17678"/>
    </source>
</evidence>
<dbReference type="Gene3D" id="3.30.559.10">
    <property type="entry name" value="Chloramphenicol acetyltransferase-like domain"/>
    <property type="match status" value="1"/>
</dbReference>
<feature type="domain" description="Glycosyl hydrolase family 92" evidence="12">
    <location>
        <begin position="972"/>
        <end position="1452"/>
    </location>
</feature>
<dbReference type="Proteomes" id="UP001408356">
    <property type="component" value="Unassembled WGS sequence"/>
</dbReference>
<dbReference type="Gene3D" id="3.40.50.620">
    <property type="entry name" value="HUPs"/>
    <property type="match status" value="1"/>
</dbReference>
<dbReference type="InterPro" id="IPR001412">
    <property type="entry name" value="aa-tRNA-synth_I_CS"/>
</dbReference>
<dbReference type="Pfam" id="PF17678">
    <property type="entry name" value="Glyco_hydro_92N"/>
    <property type="match status" value="1"/>
</dbReference>
<dbReference type="Gene3D" id="3.30.2080.10">
    <property type="entry name" value="GH92 mannosidase domain"/>
    <property type="match status" value="1"/>
</dbReference>
<evidence type="ECO:0000256" key="3">
    <source>
        <dbReference type="ARBA" id="ARBA00012838"/>
    </source>
</evidence>
<organism evidence="16 17">
    <name type="scientific">Seiridium unicorne</name>
    <dbReference type="NCBI Taxonomy" id="138068"/>
    <lineage>
        <taxon>Eukaryota</taxon>
        <taxon>Fungi</taxon>
        <taxon>Dikarya</taxon>
        <taxon>Ascomycota</taxon>
        <taxon>Pezizomycotina</taxon>
        <taxon>Sordariomycetes</taxon>
        <taxon>Xylariomycetidae</taxon>
        <taxon>Amphisphaeriales</taxon>
        <taxon>Sporocadaceae</taxon>
        <taxon>Seiridium</taxon>
    </lineage>
</organism>
<evidence type="ECO:0000256" key="11">
    <source>
        <dbReference type="SAM" id="MobiDB-lite"/>
    </source>
</evidence>
<dbReference type="InterPro" id="IPR033911">
    <property type="entry name" value="MetRS_core"/>
</dbReference>
<evidence type="ECO:0000256" key="1">
    <source>
        <dbReference type="ARBA" id="ARBA00004496"/>
    </source>
</evidence>
<evidence type="ECO:0000313" key="17">
    <source>
        <dbReference type="Proteomes" id="UP001408356"/>
    </source>
</evidence>
<dbReference type="EMBL" id="JARVKF010000004">
    <property type="protein sequence ID" value="KAK9426156.1"/>
    <property type="molecule type" value="Genomic_DNA"/>
</dbReference>
<dbReference type="InterPro" id="IPR014718">
    <property type="entry name" value="GH-type_carb-bd"/>
</dbReference>
<evidence type="ECO:0000256" key="7">
    <source>
        <dbReference type="ARBA" id="ARBA00022917"/>
    </source>
</evidence>
<dbReference type="CDD" id="cd00814">
    <property type="entry name" value="MetRS_core"/>
    <property type="match status" value="1"/>
</dbReference>
<gene>
    <name evidence="16" type="ORF">SUNI508_12517</name>
</gene>
<keyword evidence="17" id="KW-1185">Reference proteome</keyword>
<protein>
    <recommendedName>
        <fullName evidence="3">methionine--tRNA ligase</fullName>
        <ecNumber evidence="3">6.1.1.10</ecNumber>
    </recommendedName>
    <alternativeName>
        <fullName evidence="9">Methionyl-tRNA synthetase</fullName>
    </alternativeName>
</protein>
<dbReference type="PANTHER" id="PTHR45765:SF1">
    <property type="entry name" value="METHIONINE--TRNA LIGASE, CYTOPLASMIC"/>
    <property type="match status" value="1"/>
</dbReference>
<dbReference type="SUPFAM" id="SSF52374">
    <property type="entry name" value="Nucleotidylyl transferase"/>
    <property type="match status" value="1"/>
</dbReference>
<keyword evidence="4" id="KW-0436">Ligase</keyword>
<comment type="catalytic activity">
    <reaction evidence="10">
        <text>tRNA(Met) + L-methionine + ATP = L-methionyl-tRNA(Met) + AMP + diphosphate</text>
        <dbReference type="Rhea" id="RHEA:13481"/>
        <dbReference type="Rhea" id="RHEA-COMP:9667"/>
        <dbReference type="Rhea" id="RHEA-COMP:9698"/>
        <dbReference type="ChEBI" id="CHEBI:30616"/>
        <dbReference type="ChEBI" id="CHEBI:33019"/>
        <dbReference type="ChEBI" id="CHEBI:57844"/>
        <dbReference type="ChEBI" id="CHEBI:78442"/>
        <dbReference type="ChEBI" id="CHEBI:78530"/>
        <dbReference type="ChEBI" id="CHEBI:456215"/>
        <dbReference type="EC" id="6.1.1.10"/>
    </reaction>
</comment>
<dbReference type="Pfam" id="PF19303">
    <property type="entry name" value="Anticodon_3"/>
    <property type="match status" value="1"/>
</dbReference>
<dbReference type="Pfam" id="PF09334">
    <property type="entry name" value="tRNA-synt_1g"/>
    <property type="match status" value="1"/>
</dbReference>
<dbReference type="InterPro" id="IPR014758">
    <property type="entry name" value="Met-tRNA_synth"/>
</dbReference>
<dbReference type="InterPro" id="IPR023458">
    <property type="entry name" value="Met-tRNA_ligase_1"/>
</dbReference>
<comment type="subcellular location">
    <subcellularLocation>
        <location evidence="1">Cytoplasm</location>
    </subcellularLocation>
</comment>
<dbReference type="Pfam" id="PF07971">
    <property type="entry name" value="Glyco_hydro_92"/>
    <property type="match status" value="1"/>
</dbReference>
<dbReference type="NCBIfam" id="TIGR00398">
    <property type="entry name" value="metG"/>
    <property type="match status" value="1"/>
</dbReference>
<dbReference type="SUPFAM" id="SSF48208">
    <property type="entry name" value="Six-hairpin glycosidases"/>
    <property type="match status" value="1"/>
</dbReference>
<comment type="similarity">
    <text evidence="2">Belongs to the class-I aminoacyl-tRNA synthetase family.</text>
</comment>
<dbReference type="PRINTS" id="PR01041">
    <property type="entry name" value="TRNASYNTHMET"/>
</dbReference>
<evidence type="ECO:0000256" key="9">
    <source>
        <dbReference type="ARBA" id="ARBA00030904"/>
    </source>
</evidence>
<feature type="compositionally biased region" description="Low complexity" evidence="11">
    <location>
        <begin position="655"/>
        <end position="666"/>
    </location>
</feature>
<dbReference type="InterPro" id="IPR041371">
    <property type="entry name" value="GH92_N"/>
</dbReference>
<feature type="compositionally biased region" description="Basic and acidic residues" evidence="11">
    <location>
        <begin position="591"/>
        <end position="606"/>
    </location>
</feature>
<dbReference type="InterPro" id="IPR023213">
    <property type="entry name" value="CAT-like_dom_sf"/>
</dbReference>
<feature type="domain" description="Methionyl-tRNA synthetase anticodon-binding" evidence="15">
    <location>
        <begin position="453"/>
        <end position="587"/>
    </location>
</feature>
<feature type="compositionally biased region" description="Basic and acidic residues" evidence="11">
    <location>
        <begin position="642"/>
        <end position="652"/>
    </location>
</feature>
<dbReference type="InterPro" id="IPR005887">
    <property type="entry name" value="GH92_a_mannosidase_put"/>
</dbReference>
<evidence type="ECO:0000259" key="13">
    <source>
        <dbReference type="Pfam" id="PF09334"/>
    </source>
</evidence>
<name>A0ABR2VH95_9PEZI</name>
<evidence type="ECO:0000256" key="8">
    <source>
        <dbReference type="ARBA" id="ARBA00023146"/>
    </source>
</evidence>
<dbReference type="Gene3D" id="1.10.730.10">
    <property type="entry name" value="Isoleucyl-tRNA Synthetase, Domain 1"/>
    <property type="match status" value="1"/>
</dbReference>
<accession>A0ABR2VH95</accession>
<dbReference type="PANTHER" id="PTHR45765">
    <property type="entry name" value="METHIONINE--TRNA LIGASE"/>
    <property type="match status" value="1"/>
</dbReference>
<proteinExistence type="inferred from homology"/>
<dbReference type="NCBIfam" id="TIGR01180">
    <property type="entry name" value="aman2_put"/>
    <property type="match status" value="1"/>
</dbReference>
<dbReference type="Gene3D" id="2.70.98.10">
    <property type="match status" value="1"/>
</dbReference>
<reference evidence="16 17" key="1">
    <citation type="journal article" date="2024" name="J. Plant Pathol.">
        <title>Sequence and assembly of the genome of Seiridium unicorne, isolate CBS 538.82, causal agent of cypress canker disease.</title>
        <authorList>
            <person name="Scali E."/>
            <person name="Rocca G.D."/>
            <person name="Danti R."/>
            <person name="Garbelotto M."/>
            <person name="Barberini S."/>
            <person name="Baroncelli R."/>
            <person name="Emiliani G."/>
        </authorList>
    </citation>
    <scope>NUCLEOTIDE SEQUENCE [LARGE SCALE GENOMIC DNA]</scope>
    <source>
        <strain evidence="16 17">BM-138-508</strain>
    </source>
</reference>
<evidence type="ECO:0000256" key="5">
    <source>
        <dbReference type="ARBA" id="ARBA00022741"/>
    </source>
</evidence>
<dbReference type="Gene3D" id="1.20.1610.10">
    <property type="entry name" value="alpha-1,2-mannosidases domains"/>
    <property type="match status" value="1"/>
</dbReference>
<dbReference type="SUPFAM" id="SSF57770">
    <property type="entry name" value="Methionyl-tRNA synthetase (MetRS), Zn-domain"/>
    <property type="match status" value="1"/>
</dbReference>
<dbReference type="EC" id="6.1.1.10" evidence="3"/>
<evidence type="ECO:0000256" key="4">
    <source>
        <dbReference type="ARBA" id="ARBA00022598"/>
    </source>
</evidence>
<feature type="compositionally biased region" description="Low complexity" evidence="11">
    <location>
        <begin position="618"/>
        <end position="630"/>
    </location>
</feature>
<evidence type="ECO:0000313" key="16">
    <source>
        <dbReference type="EMBL" id="KAK9426156.1"/>
    </source>
</evidence>
<evidence type="ECO:0000259" key="15">
    <source>
        <dbReference type="Pfam" id="PF19303"/>
    </source>
</evidence>
<feature type="region of interest" description="Disordered" evidence="11">
    <location>
        <begin position="583"/>
        <end position="673"/>
    </location>
</feature>
<comment type="caution">
    <text evidence="16">The sequence shown here is derived from an EMBL/GenBank/DDBJ whole genome shotgun (WGS) entry which is preliminary data.</text>
</comment>
<dbReference type="SUPFAM" id="SSF47323">
    <property type="entry name" value="Anticodon-binding domain of a subclass of class I aminoacyl-tRNA synthetases"/>
    <property type="match status" value="1"/>
</dbReference>
<feature type="domain" description="Methionyl/Leucyl tRNA synthetase" evidence="13">
    <location>
        <begin position="17"/>
        <end position="423"/>
    </location>
</feature>
<dbReference type="InterPro" id="IPR014729">
    <property type="entry name" value="Rossmann-like_a/b/a_fold"/>
</dbReference>
<evidence type="ECO:0000259" key="12">
    <source>
        <dbReference type="Pfam" id="PF07971"/>
    </source>
</evidence>
<dbReference type="InterPro" id="IPR015413">
    <property type="entry name" value="Methionyl/Leucyl_tRNA_Synth"/>
</dbReference>
<dbReference type="InterPro" id="IPR041872">
    <property type="entry name" value="Anticodon_Met"/>
</dbReference>
<dbReference type="Gene3D" id="1.20.1050.60">
    <property type="entry name" value="alpha-1,2-mannosidase"/>
    <property type="match status" value="1"/>
</dbReference>
<dbReference type="PROSITE" id="PS00178">
    <property type="entry name" value="AA_TRNA_LIGASE_I"/>
    <property type="match status" value="1"/>
</dbReference>
<keyword evidence="6" id="KW-0067">ATP-binding</keyword>
<evidence type="ECO:0000256" key="6">
    <source>
        <dbReference type="ARBA" id="ARBA00022840"/>
    </source>
</evidence>
<evidence type="ECO:0000256" key="2">
    <source>
        <dbReference type="ARBA" id="ARBA00005594"/>
    </source>
</evidence>
<feature type="region of interest" description="Disordered" evidence="11">
    <location>
        <begin position="870"/>
        <end position="889"/>
    </location>
</feature>
<evidence type="ECO:0000256" key="10">
    <source>
        <dbReference type="ARBA" id="ARBA00047364"/>
    </source>
</evidence>
<sequence length="2073" mass="229921">MATPNVILPVKGKKNTLITSALPYVNNVPHLGNIIGSLLSADVFSRYSKLRDRPTLYICGTDEYGTATETRALELKVTPQQLCDEFHVKHKAIYEWFEIGFDYFGRTTTEKQTEIVQDIFLKLYKNGYLEERTTRQPYCEHPDHKAFLADRFVEGTCPKCQYSSNIPKEEATDPKRCSEDARGDQCDKCGNLLDPLELINPKCKVDGATPIPRDTTHIFMLLDKLAPKVEEWFEKSSKEGEWAANGVAITRSWLSRGLEGRSITRDLSWGVPLPGYENKVIYVWFDACIGYPSITANYTDQWEQWWRDPENVKLYQFMGKDNVPFHAVIFPGSQLGTDDKWTMLNTISTTEYLNYETGKFSKSRGVGVFGDTAQEIGIPASVWRYYLLASRPETGDTQFLWADFVAANNNELLANFGNLSNRVIKFVNAKFDGVIPEFSASYKDDTFDFPGWIDEVNTSLKEYNDLMDHVRLRAGSKKLMEISSKGNNLLQYRLDNSALAEHPERTKTVIGLALNLCNLLASIASPYMPATSASLVQQLNTKLAFIPDTFEADALKPGHKIGKAAYLFSRIDEKKIAEWKEKYGGTQASRAAEEEAKRKKQEDKERRKARKAEKKAAEAAASSGAGSSSEQPKIDGTVKSLPIREKIIDKEGPLTTEASTVSESTAPKTEPDNDMSIAPMACRWLLQAILLTSLNAASRPGSFVNAQETGYDFVDPLIGTRNGDVFSGATLPFGMAKAVADSTEDNQGGFASNESPVSGFSHMHDSGTGGAQSLANFPIFPYPGCKGDDINGCAFPKTVRPVAPVEGSVRAKPGYFTIDLQSGIRGEITAANHTALYKFTFFGNATGNATVDAPLSPLFIVDLTDLPDTRESGSAAVDPETGRMTGTGRFQPSFGIGRYDAYYCADFQGGTIRDTGVFTNTRAANDPKNITVGQDNNDPPLPAGTWLWFDPVESGPTEILARVGVSFISTQQACSNAEGEIPSFGFDNTVAAAAEIWADKLSVINVNATGVDGSLQTIFWSGVYRAMLSPQDYTGENPLWQSNEPYYDSYYCIWDSFRSIHPFITLVDPYSQTRMIRSLIDIYRHEGYLPDCRMSLCKGFTQGGSNADVVLVDSFLKNITQDVDWATGYEALVKDAEVEPQVWDLEGRGGLASWKSLGYIPADDFDPYGNGLFTRSISRTVEYAYNDFCIAEVAQVLGKQDDHEKYLDRSANWINLYNPDQDSSINGTDTGFTGFLQPKYLNQTFGVQDPVFCSPLLNFDSCYLNPNGHETYEGSSWLYTFFAPHDHSTLISTLGGPDEFVRRLDYLHESGLLYIGDEQAFLPVYQYHYAGRPGKSAARIHSYIPSQFNTSTAGIPGNDDSGAMGSFVALSMLGVFPNPGQDVYFITPPFFPEVSITNGQTGKTATIRNVNFDAAYANIYIQSATLNGEDYTKNWLTHSFFLDGGTLELVLGPNESTEALLGWLEAYLAVSTPLTIPLHLPDEFEASTGGGMTATVSVPAEQSHWLDRYANSHHDWQLRQDANGDAFWCRRQGIVECSFDADGRHWGGRADVTSLLRLRAATSLSAEQLRQRFLLAWAALRLEHVLMRARAPMVKDRVNGMKEPYFQVPCFSGPEAAMADAERWLTFVDDRSDRTVDDDEFHLHILNTARVVDPGSSLSKMFVLPPKTLDNGHTMLRFCFVAAHQITDGLTMRVWMESLLRLLNTPLSDLRRSIKSLCSETAAKPRLPKAQEDLYPPVPGSLARRRWFWALSIVLRHVRKPLPPGFSNPLRRERPLSKPTAYPHTYADVLDYSSSPPLNTFLVQARVGPRARDRIVALCRQAGASVGAGGFALVALVMTMLHEARHPGDERPFITGFPINPRPFFNHHAPPDSLMLAFCDGIVLPFLPSHLDLNGRFKILVRHAQRQLSAFQKRARPEDASDPVKYMGSRGPGRVIAMNYVTTLEREQLKLPEKLRSSKGGPQGLLEARMNGSPQTCGVSSVGRTTQKPGMYNLSTLAGSGEDGFVADWFDMKASVRVRDGEFLCGIFGHEDGMEVGVSADGNAIEEGRAERFRQLIETLFDDEQRETVNSML</sequence>
<keyword evidence="7" id="KW-0648">Protein biosynthesis</keyword>
<dbReference type="Gene3D" id="2.20.28.20">
    <property type="entry name" value="Methionyl-tRNA synthetase, Zn-domain"/>
    <property type="match status" value="1"/>
</dbReference>